<proteinExistence type="predicted"/>
<reference evidence="2 3" key="1">
    <citation type="submission" date="2017-03" db="EMBL/GenBank/DDBJ databases">
        <authorList>
            <person name="Afonso C.L."/>
            <person name="Miller P.J."/>
            <person name="Scott M.A."/>
            <person name="Spackman E."/>
            <person name="Goraichik I."/>
            <person name="Dimitrov K.M."/>
            <person name="Suarez D.L."/>
            <person name="Swayne D.E."/>
        </authorList>
    </citation>
    <scope>NUCLEOTIDE SEQUENCE [LARGE SCALE GENOMIC DNA]</scope>
    <source>
        <strain evidence="2 3">CECT 7745</strain>
    </source>
</reference>
<keyword evidence="3" id="KW-1185">Reference proteome</keyword>
<feature type="region of interest" description="Disordered" evidence="1">
    <location>
        <begin position="77"/>
        <end position="132"/>
    </location>
</feature>
<dbReference type="AlphaFoldDB" id="A0A1X7BY23"/>
<gene>
    <name evidence="2" type="ORF">ROA7745_04379</name>
</gene>
<dbReference type="EMBL" id="FWXB01000028">
    <property type="protein sequence ID" value="SMC14511.1"/>
    <property type="molecule type" value="Genomic_DNA"/>
</dbReference>
<evidence type="ECO:0008006" key="4">
    <source>
        <dbReference type="Google" id="ProtNLM"/>
    </source>
</evidence>
<sequence>MVGYEYKVIPAPAKGLKAPGIKGPEARFANTLEKKMNELAADGWEYQRSDILPSEERQGLTSTQTVYRSVLVFRRALTAKPPEDETEAYPVTQDDEVPVEADDQEASDTAEPDVETAEDVPDEDAENEKSPA</sequence>
<protein>
    <recommendedName>
        <fullName evidence="4">DUF4177 domain-containing protein</fullName>
    </recommendedName>
</protein>
<evidence type="ECO:0000313" key="3">
    <source>
        <dbReference type="Proteomes" id="UP000193224"/>
    </source>
</evidence>
<organism evidence="2 3">
    <name type="scientific">Roseovarius aestuarii</name>
    <dbReference type="NCBI Taxonomy" id="475083"/>
    <lineage>
        <taxon>Bacteria</taxon>
        <taxon>Pseudomonadati</taxon>
        <taxon>Pseudomonadota</taxon>
        <taxon>Alphaproteobacteria</taxon>
        <taxon>Rhodobacterales</taxon>
        <taxon>Roseobacteraceae</taxon>
        <taxon>Roseovarius</taxon>
    </lineage>
</organism>
<name>A0A1X7BY23_9RHOB</name>
<evidence type="ECO:0000256" key="1">
    <source>
        <dbReference type="SAM" id="MobiDB-lite"/>
    </source>
</evidence>
<dbReference type="Proteomes" id="UP000193224">
    <property type="component" value="Unassembled WGS sequence"/>
</dbReference>
<accession>A0A1X7BY23</accession>
<dbReference type="OrthoDB" id="7658888at2"/>
<dbReference type="RefSeq" id="WP_085802398.1">
    <property type="nucleotide sequence ID" value="NZ_FWXB01000028.1"/>
</dbReference>
<feature type="compositionally biased region" description="Acidic residues" evidence="1">
    <location>
        <begin position="93"/>
        <end position="126"/>
    </location>
</feature>
<evidence type="ECO:0000313" key="2">
    <source>
        <dbReference type="EMBL" id="SMC14511.1"/>
    </source>
</evidence>